<proteinExistence type="predicted"/>
<feature type="transmembrane region" description="Helical" evidence="1">
    <location>
        <begin position="21"/>
        <end position="43"/>
    </location>
</feature>
<organism evidence="2 3">
    <name type="scientific">Candidatus Woesebacteria bacterium RIFCSPLOWO2_01_FULL_39_10b</name>
    <dbReference type="NCBI Taxonomy" id="1802517"/>
    <lineage>
        <taxon>Bacteria</taxon>
        <taxon>Candidatus Woeseibacteriota</taxon>
    </lineage>
</organism>
<feature type="transmembrane region" description="Helical" evidence="1">
    <location>
        <begin position="137"/>
        <end position="162"/>
    </location>
</feature>
<dbReference type="EMBL" id="MGHD01000003">
    <property type="protein sequence ID" value="OGM60808.1"/>
    <property type="molecule type" value="Genomic_DNA"/>
</dbReference>
<keyword evidence="1" id="KW-0812">Transmembrane</keyword>
<dbReference type="PANTHER" id="PTHR36832:SF1">
    <property type="entry name" value="SLR1174 PROTEIN"/>
    <property type="match status" value="1"/>
</dbReference>
<evidence type="ECO:0000256" key="1">
    <source>
        <dbReference type="SAM" id="Phobius"/>
    </source>
</evidence>
<dbReference type="PANTHER" id="PTHR36832">
    <property type="entry name" value="SLR1174 PROTEIN-RELATED"/>
    <property type="match status" value="1"/>
</dbReference>
<evidence type="ECO:0000313" key="3">
    <source>
        <dbReference type="Proteomes" id="UP000176404"/>
    </source>
</evidence>
<reference evidence="2 3" key="1">
    <citation type="journal article" date="2016" name="Nat. Commun.">
        <title>Thousands of microbial genomes shed light on interconnected biogeochemical processes in an aquifer system.</title>
        <authorList>
            <person name="Anantharaman K."/>
            <person name="Brown C.T."/>
            <person name="Hug L.A."/>
            <person name="Sharon I."/>
            <person name="Castelle C.J."/>
            <person name="Probst A.J."/>
            <person name="Thomas B.C."/>
            <person name="Singh A."/>
            <person name="Wilkins M.J."/>
            <person name="Karaoz U."/>
            <person name="Brodie E.L."/>
            <person name="Williams K.H."/>
            <person name="Hubbard S.S."/>
            <person name="Banfield J.F."/>
        </authorList>
    </citation>
    <scope>NUCLEOTIDE SEQUENCE [LARGE SCALE GENOMIC DNA]</scope>
</reference>
<protein>
    <recommendedName>
        <fullName evidence="4">ABC transporter permease</fullName>
    </recommendedName>
</protein>
<evidence type="ECO:0008006" key="4">
    <source>
        <dbReference type="Google" id="ProtNLM"/>
    </source>
</evidence>
<dbReference type="InterPro" id="IPR010390">
    <property type="entry name" value="ABC-2_transporter-like"/>
</dbReference>
<keyword evidence="1" id="KW-0472">Membrane</keyword>
<feature type="transmembrane region" description="Helical" evidence="1">
    <location>
        <begin position="112"/>
        <end position="131"/>
    </location>
</feature>
<comment type="caution">
    <text evidence="2">The sequence shown here is derived from an EMBL/GenBank/DDBJ whole genome shotgun (WGS) entry which is preliminary data.</text>
</comment>
<name>A0A1F8BBU1_9BACT</name>
<feature type="transmembrane region" description="Helical" evidence="1">
    <location>
        <begin position="225"/>
        <end position="247"/>
    </location>
</feature>
<dbReference type="STRING" id="1802517.A2892_02070"/>
<dbReference type="Pfam" id="PF06182">
    <property type="entry name" value="ABC2_membrane_6"/>
    <property type="match status" value="1"/>
</dbReference>
<dbReference type="Proteomes" id="UP000176404">
    <property type="component" value="Unassembled WGS sequence"/>
</dbReference>
<evidence type="ECO:0000313" key="2">
    <source>
        <dbReference type="EMBL" id="OGM60808.1"/>
    </source>
</evidence>
<gene>
    <name evidence="2" type="ORF">A2892_02070</name>
</gene>
<accession>A0A1F8BBU1</accession>
<dbReference type="AlphaFoldDB" id="A0A1F8BBU1"/>
<sequence>MIYFEIAKFQFLRFLTYPLEILTSVLKRLVDTAFLIVLWSIIIKNTSGLITLPEIVSYFLLASGIEEIVMAHWGFLGDYLGWRIKLGKFSNYLLKPVSIIPQLYASAIGRNGMRVILAIVSIIAGIIIHPPQNSLSVALFLVFFITALFTGLAYNIILGTMYFHFVDASGVKNAISHMSRLLSGAMVPIYLFPENFKNLILLTPFPGMVYGPVNALKTNQLNQEVIVQLFVIIFWMLILNVGAYLFWNQSIKKYEAVGT</sequence>
<keyword evidence="1" id="KW-1133">Transmembrane helix</keyword>